<dbReference type="Proteomes" id="UP000253490">
    <property type="component" value="Unassembled WGS sequence"/>
</dbReference>
<evidence type="ECO:0000313" key="4">
    <source>
        <dbReference type="EMBL" id="RBP58734.1"/>
    </source>
</evidence>
<dbReference type="SUPFAM" id="SSF100950">
    <property type="entry name" value="NagB/RpiA/CoA transferase-like"/>
    <property type="match status" value="1"/>
</dbReference>
<keyword evidence="1" id="KW-0805">Transcription regulation</keyword>
<evidence type="ECO:0000313" key="5">
    <source>
        <dbReference type="Proteomes" id="UP000253490"/>
    </source>
</evidence>
<dbReference type="InterPro" id="IPR014036">
    <property type="entry name" value="DeoR-like_C"/>
</dbReference>
<dbReference type="SMART" id="SM01134">
    <property type="entry name" value="DeoRC"/>
    <property type="match status" value="1"/>
</dbReference>
<dbReference type="PANTHER" id="PTHR30363">
    <property type="entry name" value="HTH-TYPE TRANSCRIPTIONAL REGULATOR SRLR-RELATED"/>
    <property type="match status" value="1"/>
</dbReference>
<dbReference type="AlphaFoldDB" id="A0A366HY35"/>
<proteinExistence type="predicted"/>
<dbReference type="GO" id="GO:0003700">
    <property type="term" value="F:DNA-binding transcription factor activity"/>
    <property type="evidence" value="ECO:0007669"/>
    <property type="project" value="InterPro"/>
</dbReference>
<dbReference type="InterPro" id="IPR001034">
    <property type="entry name" value="DeoR_HTH"/>
</dbReference>
<evidence type="ECO:0000256" key="2">
    <source>
        <dbReference type="ARBA" id="ARBA00023163"/>
    </source>
</evidence>
<dbReference type="InterPro" id="IPR037171">
    <property type="entry name" value="NagB/RpiA_transferase-like"/>
</dbReference>
<keyword evidence="2" id="KW-0804">Transcription</keyword>
<dbReference type="Pfam" id="PF08220">
    <property type="entry name" value="HTH_DeoR"/>
    <property type="match status" value="1"/>
</dbReference>
<dbReference type="Gene3D" id="1.10.10.10">
    <property type="entry name" value="Winged helix-like DNA-binding domain superfamily/Winged helix DNA-binding domain"/>
    <property type="match status" value="1"/>
</dbReference>
<accession>A0A366HY35</accession>
<dbReference type="InterPro" id="IPR050313">
    <property type="entry name" value="Carb_Metab_HTH_regulators"/>
</dbReference>
<evidence type="ECO:0000259" key="3">
    <source>
        <dbReference type="PROSITE" id="PS51000"/>
    </source>
</evidence>
<dbReference type="RefSeq" id="WP_113921616.1">
    <property type="nucleotide sequence ID" value="NZ_CALNCS010000240.1"/>
</dbReference>
<dbReference type="InterPro" id="IPR036388">
    <property type="entry name" value="WH-like_DNA-bd_sf"/>
</dbReference>
<dbReference type="PROSITE" id="PS51000">
    <property type="entry name" value="HTH_DEOR_2"/>
    <property type="match status" value="1"/>
</dbReference>
<dbReference type="EMBL" id="QNRX01000021">
    <property type="protein sequence ID" value="RBP58734.1"/>
    <property type="molecule type" value="Genomic_DNA"/>
</dbReference>
<organism evidence="4 5">
    <name type="scientific">Alkalibaculum bacchi</name>
    <dbReference type="NCBI Taxonomy" id="645887"/>
    <lineage>
        <taxon>Bacteria</taxon>
        <taxon>Bacillati</taxon>
        <taxon>Bacillota</taxon>
        <taxon>Clostridia</taxon>
        <taxon>Eubacteriales</taxon>
        <taxon>Eubacteriaceae</taxon>
        <taxon>Alkalibaculum</taxon>
    </lineage>
</organism>
<comment type="caution">
    <text evidence="4">The sequence shown here is derived from an EMBL/GenBank/DDBJ whole genome shotgun (WGS) entry which is preliminary data.</text>
</comment>
<dbReference type="Pfam" id="PF00455">
    <property type="entry name" value="DeoRC"/>
    <property type="match status" value="1"/>
</dbReference>
<feature type="domain" description="HTH deoR-type" evidence="3">
    <location>
        <begin position="3"/>
        <end position="58"/>
    </location>
</feature>
<evidence type="ECO:0000256" key="1">
    <source>
        <dbReference type="ARBA" id="ARBA00023015"/>
    </source>
</evidence>
<dbReference type="InterPro" id="IPR036390">
    <property type="entry name" value="WH_DNA-bd_sf"/>
</dbReference>
<protein>
    <submittedName>
        <fullName evidence="4">DeoR family transcriptional regulator</fullName>
    </submittedName>
</protein>
<name>A0A366HY35_9FIRM</name>
<keyword evidence="5" id="KW-1185">Reference proteome</keyword>
<gene>
    <name evidence="4" type="ORF">DES36_12117</name>
</gene>
<dbReference type="OrthoDB" id="9797223at2"/>
<dbReference type="SMART" id="SM00420">
    <property type="entry name" value="HTH_DEOR"/>
    <property type="match status" value="1"/>
</dbReference>
<sequence>MFAQERLDMIIQLLHEEGKVKVKDLSKRFELSEDAIRKDLKILEKQGVMERIYGGGMLKKKIPKFQDVGERNQTDSLDKRRIATKALKMLNERETILLDISSINLILAEMIKESDLEITVLSNSIDILYILSKSTKATVISPGGMYFRQAGGFVGSETINSIKKYNVQKVFIGSCGVDLDAKSITTFNVEDGNTKSAFIQCAKEVYLVMENKKFNYDGIYKFDSIDHVDGIITEGKPIEVISKKLNKYKINII</sequence>
<dbReference type="PANTHER" id="PTHR30363:SF44">
    <property type="entry name" value="AGA OPERON TRANSCRIPTIONAL REPRESSOR-RELATED"/>
    <property type="match status" value="1"/>
</dbReference>
<dbReference type="SUPFAM" id="SSF46785">
    <property type="entry name" value="Winged helix' DNA-binding domain"/>
    <property type="match status" value="1"/>
</dbReference>
<reference evidence="4 5" key="1">
    <citation type="submission" date="2018-06" db="EMBL/GenBank/DDBJ databases">
        <title>Genomic Encyclopedia of Type Strains, Phase IV (KMG-IV): sequencing the most valuable type-strain genomes for metagenomic binning, comparative biology and taxonomic classification.</title>
        <authorList>
            <person name="Goeker M."/>
        </authorList>
    </citation>
    <scope>NUCLEOTIDE SEQUENCE [LARGE SCALE GENOMIC DNA]</scope>
    <source>
        <strain evidence="4 5">DSM 22112</strain>
    </source>
</reference>